<name>A0AAE0KRA0_9CHLO</name>
<dbReference type="EMBL" id="LGRX02020373">
    <property type="protein sequence ID" value="KAK3257569.1"/>
    <property type="molecule type" value="Genomic_DNA"/>
</dbReference>
<organism evidence="1 2">
    <name type="scientific">Cymbomonas tetramitiformis</name>
    <dbReference type="NCBI Taxonomy" id="36881"/>
    <lineage>
        <taxon>Eukaryota</taxon>
        <taxon>Viridiplantae</taxon>
        <taxon>Chlorophyta</taxon>
        <taxon>Pyramimonadophyceae</taxon>
        <taxon>Pyramimonadales</taxon>
        <taxon>Pyramimonadaceae</taxon>
        <taxon>Cymbomonas</taxon>
    </lineage>
</organism>
<evidence type="ECO:0000313" key="2">
    <source>
        <dbReference type="Proteomes" id="UP001190700"/>
    </source>
</evidence>
<evidence type="ECO:0000313" key="1">
    <source>
        <dbReference type="EMBL" id="KAK3257569.1"/>
    </source>
</evidence>
<keyword evidence="2" id="KW-1185">Reference proteome</keyword>
<accession>A0AAE0KRA0</accession>
<comment type="caution">
    <text evidence="1">The sequence shown here is derived from an EMBL/GenBank/DDBJ whole genome shotgun (WGS) entry which is preliminary data.</text>
</comment>
<dbReference type="Proteomes" id="UP001190700">
    <property type="component" value="Unassembled WGS sequence"/>
</dbReference>
<proteinExistence type="predicted"/>
<sequence>MLEDMCRPFDSLQFDSLVQMEGVIVISDSFDSFCVEIPLEQWVSGVAAFNYSARTFMPQPVGLRGDDQELRFGSEYSFTSWGLSSRSAPPPRGQWMLRPCVRAAANQLIEALGRRRGSLQLTEALGRRRGSLQLIGPPKLCSANGVCSSGCYPEQYTTRVENGVNKSNSHHEPLSGFPDESGEGWHDEFMEVFVETAVRVTEVHVYESYFPGATVRVDLLAPDGLWDTVYDGVVRTGLHPYRMEVFVIFVCQRNYLTRALRLWFNTSAIKGWNCFDAVKVMGDTEIPSGLVPGRRGQLVYVPFTNYKASAAQSCGHV</sequence>
<reference evidence="1 2" key="1">
    <citation type="journal article" date="2015" name="Genome Biol. Evol.">
        <title>Comparative Genomics of a Bacterivorous Green Alga Reveals Evolutionary Causalities and Consequences of Phago-Mixotrophic Mode of Nutrition.</title>
        <authorList>
            <person name="Burns J.A."/>
            <person name="Paasch A."/>
            <person name="Narechania A."/>
            <person name="Kim E."/>
        </authorList>
    </citation>
    <scope>NUCLEOTIDE SEQUENCE [LARGE SCALE GENOMIC DNA]</scope>
    <source>
        <strain evidence="1 2">PLY_AMNH</strain>
    </source>
</reference>
<dbReference type="AlphaFoldDB" id="A0AAE0KRA0"/>
<protein>
    <submittedName>
        <fullName evidence="1">Uncharacterized protein</fullName>
    </submittedName>
</protein>
<gene>
    <name evidence="1" type="ORF">CYMTET_33348</name>
</gene>